<dbReference type="InterPro" id="IPR036908">
    <property type="entry name" value="RlpA-like_sf"/>
</dbReference>
<feature type="region of interest" description="Disordered" evidence="1">
    <location>
        <begin position="263"/>
        <end position="285"/>
    </location>
</feature>
<dbReference type="EMBL" id="WTYE01000001">
    <property type="protein sequence ID" value="MXP32375.1"/>
    <property type="molecule type" value="Genomic_DNA"/>
</dbReference>
<dbReference type="PANTHER" id="PTHR34183:SF1">
    <property type="entry name" value="ENDOLYTIC PEPTIDOGLYCAN TRANSGLYCOSYLASE RLPA"/>
    <property type="match status" value="1"/>
</dbReference>
<dbReference type="InterPro" id="IPR036680">
    <property type="entry name" value="SPOR-like_sf"/>
</dbReference>
<keyword evidence="4" id="KW-1185">Reference proteome</keyword>
<proteinExistence type="predicted"/>
<dbReference type="InterPro" id="IPR007730">
    <property type="entry name" value="SPOR-like_dom"/>
</dbReference>
<name>A0A845ATM6_9SPHN</name>
<dbReference type="PANTHER" id="PTHR34183">
    <property type="entry name" value="ENDOLYTIC PEPTIDOGLYCAN TRANSGLYCOSYLASE RLPA"/>
    <property type="match status" value="1"/>
</dbReference>
<evidence type="ECO:0000259" key="2">
    <source>
        <dbReference type="PROSITE" id="PS51724"/>
    </source>
</evidence>
<dbReference type="Gene3D" id="2.40.40.10">
    <property type="entry name" value="RlpA-like domain"/>
    <property type="match status" value="1"/>
</dbReference>
<dbReference type="InterPro" id="IPR020610">
    <property type="entry name" value="Thiolase_AS"/>
</dbReference>
<dbReference type="PROSITE" id="PS51724">
    <property type="entry name" value="SPOR"/>
    <property type="match status" value="1"/>
</dbReference>
<dbReference type="AlphaFoldDB" id="A0A845ATM6"/>
<feature type="compositionally biased region" description="Pro residues" evidence="1">
    <location>
        <begin position="270"/>
        <end position="283"/>
    </location>
</feature>
<reference evidence="3 4" key="1">
    <citation type="submission" date="2019-12" db="EMBL/GenBank/DDBJ databases">
        <title>Genomic-based taxomic classification of the family Erythrobacteraceae.</title>
        <authorList>
            <person name="Xu L."/>
        </authorList>
    </citation>
    <scope>NUCLEOTIDE SEQUENCE [LARGE SCALE GENOMIC DNA]</scope>
    <source>
        <strain evidence="3 4">JCM 16677</strain>
    </source>
</reference>
<dbReference type="GO" id="GO:0042834">
    <property type="term" value="F:peptidoglycan binding"/>
    <property type="evidence" value="ECO:0007669"/>
    <property type="project" value="InterPro"/>
</dbReference>
<dbReference type="CDD" id="cd22268">
    <property type="entry name" value="DPBB_RlpA-like"/>
    <property type="match status" value="1"/>
</dbReference>
<dbReference type="OrthoDB" id="9779128at2"/>
<dbReference type="GO" id="GO:0009279">
    <property type="term" value="C:cell outer membrane"/>
    <property type="evidence" value="ECO:0007669"/>
    <property type="project" value="TreeGrafter"/>
</dbReference>
<sequence length="403" mass="41544">MRLPSDVRKVGLALGLSAVLSACVGGGGGDARDLASTDSIDRLTAVNGPEADYPQILGEPFSVDGQLFTPADTLSYDAVGYAAADSDGGTKISVAHKTLPVPSYVEITSLDSGKTVLARVERRGPMTASRLVSLSPGAQAQLGVRDGTPVRVRRVNPPEFERAELRAGRAGPQRLETPSSLLAVLKKKLPAMGSASLADPKASQIARTAALPSTRVAPSTAARAPELPAVAARTPASVEKSFDRTFPAARKVNGAYPLPPMNTGARAAAPVPPVSRPKPPVSKPPVVVARAPEATSYSMPGVRTAAARPAAPVARPEPAVARAPARPAPVRATADGRFVVQAAALSNKARAENLASKIDGFVTSSGRYYRVRTGPYATRGQAEAALAKVRAAGYSDARVFSAG</sequence>
<dbReference type="RefSeq" id="WP_160779722.1">
    <property type="nucleotide sequence ID" value="NZ_BAAAZF010000001.1"/>
</dbReference>
<evidence type="ECO:0000313" key="3">
    <source>
        <dbReference type="EMBL" id="MXP32375.1"/>
    </source>
</evidence>
<organism evidence="3 4">
    <name type="scientific">Parerythrobacter jejuensis</name>
    <dbReference type="NCBI Taxonomy" id="795812"/>
    <lineage>
        <taxon>Bacteria</taxon>
        <taxon>Pseudomonadati</taxon>
        <taxon>Pseudomonadota</taxon>
        <taxon>Alphaproteobacteria</taxon>
        <taxon>Sphingomonadales</taxon>
        <taxon>Erythrobacteraceae</taxon>
        <taxon>Parerythrobacter</taxon>
    </lineage>
</organism>
<comment type="caution">
    <text evidence="3">The sequence shown here is derived from an EMBL/GenBank/DDBJ whole genome shotgun (WGS) entry which is preliminary data.</text>
</comment>
<accession>A0A845ATM6</accession>
<dbReference type="Proteomes" id="UP000446786">
    <property type="component" value="Unassembled WGS sequence"/>
</dbReference>
<dbReference type="PROSITE" id="PS51257">
    <property type="entry name" value="PROKAR_LIPOPROTEIN"/>
    <property type="match status" value="1"/>
</dbReference>
<dbReference type="Gene3D" id="3.30.70.1070">
    <property type="entry name" value="Sporulation related repeat"/>
    <property type="match status" value="1"/>
</dbReference>
<dbReference type="GO" id="GO:0016747">
    <property type="term" value="F:acyltransferase activity, transferring groups other than amino-acyl groups"/>
    <property type="evidence" value="ECO:0007669"/>
    <property type="project" value="InterPro"/>
</dbReference>
<feature type="domain" description="SPOR" evidence="2">
    <location>
        <begin position="323"/>
        <end position="402"/>
    </location>
</feature>
<dbReference type="PROSITE" id="PS00099">
    <property type="entry name" value="THIOLASE_3"/>
    <property type="match status" value="1"/>
</dbReference>
<dbReference type="Pfam" id="PF05036">
    <property type="entry name" value="SPOR"/>
    <property type="match status" value="1"/>
</dbReference>
<dbReference type="SUPFAM" id="SSF110997">
    <property type="entry name" value="Sporulation related repeat"/>
    <property type="match status" value="1"/>
</dbReference>
<gene>
    <name evidence="3" type="ORF">GRI94_11155</name>
</gene>
<protein>
    <recommendedName>
        <fullName evidence="2">SPOR domain-containing protein</fullName>
    </recommendedName>
</protein>
<evidence type="ECO:0000256" key="1">
    <source>
        <dbReference type="SAM" id="MobiDB-lite"/>
    </source>
</evidence>
<evidence type="ECO:0000313" key="4">
    <source>
        <dbReference type="Proteomes" id="UP000446786"/>
    </source>
</evidence>